<evidence type="ECO:0000313" key="1">
    <source>
        <dbReference type="EMBL" id="RDB04288.1"/>
    </source>
</evidence>
<comment type="caution">
    <text evidence="1">The sequence shown here is derived from an EMBL/GenBank/DDBJ whole genome shotgun (WGS) entry which is preliminary data.</text>
</comment>
<dbReference type="AlphaFoldDB" id="A0A369I3Z0"/>
<keyword evidence="2" id="KW-1185">Reference proteome</keyword>
<gene>
    <name evidence="1" type="ORF">DVG78_18985</name>
</gene>
<dbReference type="Proteomes" id="UP000253141">
    <property type="component" value="Unassembled WGS sequence"/>
</dbReference>
<sequence>MLLLENAVAQSVTITPGATNTIQTSNSTNYIDLKKTGTNTFAGFRFLQNQSVRGGLFYNDEQNVINLSNASNSQGLIWNNTSQRVGIGVNAPDARLHILTNSTGTVPHLLVQENNNSDGARINFENFGIERTWTLYGKNSSSTIPSDNVLNIYHSSFGNIAQFTGDGNTQLNGFTQLGADAPKIKVKKFTGILDNDASTSIETAFTDFSKIVSFTGYILRSSIPQLAINPNEEDNDFHYVLRLLGNAQNIDIFFSQVPPALRGQTYTVYITFEE</sequence>
<dbReference type="EMBL" id="QPIW01000017">
    <property type="protein sequence ID" value="RDB04288.1"/>
    <property type="molecule type" value="Genomic_DNA"/>
</dbReference>
<name>A0A369I3Z0_9BACT</name>
<accession>A0A369I3Z0</accession>
<organism evidence="1 2">
    <name type="scientific">Runella aurantiaca</name>
    <dbReference type="NCBI Taxonomy" id="2282308"/>
    <lineage>
        <taxon>Bacteria</taxon>
        <taxon>Pseudomonadati</taxon>
        <taxon>Bacteroidota</taxon>
        <taxon>Cytophagia</taxon>
        <taxon>Cytophagales</taxon>
        <taxon>Spirosomataceae</taxon>
        <taxon>Runella</taxon>
    </lineage>
</organism>
<reference evidence="1 2" key="1">
    <citation type="submission" date="2018-07" db="EMBL/GenBank/DDBJ databases">
        <title>Genome analysis of Runella aurantiaca.</title>
        <authorList>
            <person name="Yang X."/>
        </authorList>
    </citation>
    <scope>NUCLEOTIDE SEQUENCE [LARGE SCALE GENOMIC DNA]</scope>
    <source>
        <strain evidence="1 2">YX9</strain>
    </source>
</reference>
<proteinExistence type="predicted"/>
<evidence type="ECO:0000313" key="2">
    <source>
        <dbReference type="Proteomes" id="UP000253141"/>
    </source>
</evidence>
<protein>
    <submittedName>
        <fullName evidence="1">Uncharacterized protein</fullName>
    </submittedName>
</protein>